<dbReference type="Proteomes" id="UP000749559">
    <property type="component" value="Unassembled WGS sequence"/>
</dbReference>
<dbReference type="AlphaFoldDB" id="A0A8S4PVC7"/>
<evidence type="ECO:0000259" key="1">
    <source>
        <dbReference type="Pfam" id="PF00498"/>
    </source>
</evidence>
<protein>
    <recommendedName>
        <fullName evidence="1">FHA domain-containing protein</fullName>
    </recommendedName>
</protein>
<organism evidence="2 3">
    <name type="scientific">Owenia fusiformis</name>
    <name type="common">Polychaete worm</name>
    <dbReference type="NCBI Taxonomy" id="6347"/>
    <lineage>
        <taxon>Eukaryota</taxon>
        <taxon>Metazoa</taxon>
        <taxon>Spiralia</taxon>
        <taxon>Lophotrochozoa</taxon>
        <taxon>Annelida</taxon>
        <taxon>Polychaeta</taxon>
        <taxon>Sedentaria</taxon>
        <taxon>Canalipalpata</taxon>
        <taxon>Sabellida</taxon>
        <taxon>Oweniida</taxon>
        <taxon>Oweniidae</taxon>
        <taxon>Owenia</taxon>
    </lineage>
</organism>
<dbReference type="InterPro" id="IPR008984">
    <property type="entry name" value="SMAD_FHA_dom_sf"/>
</dbReference>
<evidence type="ECO:0000313" key="2">
    <source>
        <dbReference type="EMBL" id="CAH1797448.1"/>
    </source>
</evidence>
<dbReference type="Gene3D" id="2.60.200.20">
    <property type="match status" value="1"/>
</dbReference>
<gene>
    <name evidence="2" type="ORF">OFUS_LOCUS21728</name>
</gene>
<dbReference type="SUPFAM" id="SSF49879">
    <property type="entry name" value="SMAD/FHA domain"/>
    <property type="match status" value="1"/>
</dbReference>
<dbReference type="OrthoDB" id="6020705at2759"/>
<dbReference type="EMBL" id="CAIIXF020000010">
    <property type="protein sequence ID" value="CAH1797448.1"/>
    <property type="molecule type" value="Genomic_DNA"/>
</dbReference>
<dbReference type="PANTHER" id="PTHR12156:SF5">
    <property type="entry name" value="FI18040P1"/>
    <property type="match status" value="1"/>
</dbReference>
<dbReference type="PANTHER" id="PTHR12156">
    <property type="entry name" value="PLECKSTRIN HOMOLOGY-LIKE DOMAIN, FAMILY B, MEMBER 3"/>
    <property type="match status" value="1"/>
</dbReference>
<dbReference type="InterPro" id="IPR052212">
    <property type="entry name" value="PH-like_domain"/>
</dbReference>
<evidence type="ECO:0000313" key="3">
    <source>
        <dbReference type="Proteomes" id="UP000749559"/>
    </source>
</evidence>
<name>A0A8S4PVC7_OWEFU</name>
<sequence length="175" mass="19073">MPAMKRVQFSPYDRDISTEMAKRAQEQEETMQDQLKVTESGKGVKVQSEMPHLVSLGGGRLSTAVTLLPLPLGSTTIGTVQASRPQDIVLQGEGLEDEHCCILHSSDNRVVLHPVGRLCSIDGILVNRPTQLTQGCMLCLGTSTYLRFNHPTEAARMKSALPLTYHAVPATVYAT</sequence>
<accession>A0A8S4PVC7</accession>
<keyword evidence="3" id="KW-1185">Reference proteome</keyword>
<comment type="caution">
    <text evidence="2">The sequence shown here is derived from an EMBL/GenBank/DDBJ whole genome shotgun (WGS) entry which is preliminary data.</text>
</comment>
<dbReference type="FunFam" id="2.60.200.20:FF:000004">
    <property type="entry name" value="pleckstrin homology-like domain family B member 1 isoform X1"/>
    <property type="match status" value="1"/>
</dbReference>
<dbReference type="InterPro" id="IPR000253">
    <property type="entry name" value="FHA_dom"/>
</dbReference>
<dbReference type="Pfam" id="PF00498">
    <property type="entry name" value="FHA"/>
    <property type="match status" value="1"/>
</dbReference>
<reference evidence="2" key="1">
    <citation type="submission" date="2022-03" db="EMBL/GenBank/DDBJ databases">
        <authorList>
            <person name="Martin C."/>
        </authorList>
    </citation>
    <scope>NUCLEOTIDE SEQUENCE</scope>
</reference>
<feature type="non-terminal residue" evidence="2">
    <location>
        <position position="1"/>
    </location>
</feature>
<feature type="domain" description="FHA" evidence="1">
    <location>
        <begin position="76"/>
        <end position="141"/>
    </location>
</feature>
<proteinExistence type="predicted"/>